<keyword evidence="5" id="KW-0547">Nucleotide-binding</keyword>
<keyword evidence="3" id="KW-1003">Cell membrane</keyword>
<organism evidence="12 13">
    <name type="scientific">Pseudoalteromonas espejiana</name>
    <dbReference type="NCBI Taxonomy" id="28107"/>
    <lineage>
        <taxon>Bacteria</taxon>
        <taxon>Pseudomonadati</taxon>
        <taxon>Pseudomonadota</taxon>
        <taxon>Gammaproteobacteria</taxon>
        <taxon>Alteromonadales</taxon>
        <taxon>Pseudoalteromonadaceae</taxon>
        <taxon>Pseudoalteromonas</taxon>
    </lineage>
</organism>
<dbReference type="InterPro" id="IPR036640">
    <property type="entry name" value="ABC1_TM_sf"/>
</dbReference>
<evidence type="ECO:0000313" key="12">
    <source>
        <dbReference type="EMBL" id="GEK55363.1"/>
    </source>
</evidence>
<dbReference type="PROSITE" id="PS50893">
    <property type="entry name" value="ABC_TRANSPORTER_2"/>
    <property type="match status" value="1"/>
</dbReference>
<feature type="transmembrane region" description="Helical" evidence="9">
    <location>
        <begin position="171"/>
        <end position="190"/>
    </location>
</feature>
<evidence type="ECO:0000256" key="9">
    <source>
        <dbReference type="SAM" id="Phobius"/>
    </source>
</evidence>
<dbReference type="GO" id="GO:0005524">
    <property type="term" value="F:ATP binding"/>
    <property type="evidence" value="ECO:0007669"/>
    <property type="project" value="UniProtKB-KW"/>
</dbReference>
<dbReference type="Proteomes" id="UP000321419">
    <property type="component" value="Unassembled WGS sequence"/>
</dbReference>
<dbReference type="AlphaFoldDB" id="A0A510XWE6"/>
<feature type="transmembrane region" description="Helical" evidence="9">
    <location>
        <begin position="146"/>
        <end position="165"/>
    </location>
</feature>
<dbReference type="InterPro" id="IPR039421">
    <property type="entry name" value="Type_1_exporter"/>
</dbReference>
<feature type="domain" description="ABC transmembrane type-1" evidence="11">
    <location>
        <begin position="32"/>
        <end position="314"/>
    </location>
</feature>
<accession>A0A510XWE6</accession>
<dbReference type="GO" id="GO:0034040">
    <property type="term" value="F:ATPase-coupled lipid transmembrane transporter activity"/>
    <property type="evidence" value="ECO:0007669"/>
    <property type="project" value="TreeGrafter"/>
</dbReference>
<dbReference type="GO" id="GO:0140359">
    <property type="term" value="F:ABC-type transporter activity"/>
    <property type="evidence" value="ECO:0007669"/>
    <property type="project" value="InterPro"/>
</dbReference>
<comment type="subcellular location">
    <subcellularLocation>
        <location evidence="1">Cell membrane</location>
        <topology evidence="1">Multi-pass membrane protein</topology>
    </subcellularLocation>
</comment>
<dbReference type="PANTHER" id="PTHR24221">
    <property type="entry name" value="ATP-BINDING CASSETTE SUB-FAMILY B"/>
    <property type="match status" value="1"/>
</dbReference>
<keyword evidence="8 9" id="KW-0472">Membrane</keyword>
<evidence type="ECO:0000256" key="5">
    <source>
        <dbReference type="ARBA" id="ARBA00022741"/>
    </source>
</evidence>
<evidence type="ECO:0000256" key="2">
    <source>
        <dbReference type="ARBA" id="ARBA00022448"/>
    </source>
</evidence>
<evidence type="ECO:0000256" key="6">
    <source>
        <dbReference type="ARBA" id="ARBA00022840"/>
    </source>
</evidence>
<feature type="transmembrane region" description="Helical" evidence="9">
    <location>
        <begin position="71"/>
        <end position="89"/>
    </location>
</feature>
<reference evidence="12 13" key="1">
    <citation type="submission" date="2019-07" db="EMBL/GenBank/DDBJ databases">
        <title>Whole genome shotgun sequence of Pseudoalteromonas espejiana NBRC 102222.</title>
        <authorList>
            <person name="Hosoyama A."/>
            <person name="Uohara A."/>
            <person name="Ohji S."/>
            <person name="Ichikawa N."/>
        </authorList>
    </citation>
    <scope>NUCLEOTIDE SEQUENCE [LARGE SCALE GENOMIC DNA]</scope>
    <source>
        <strain evidence="12 13">NBRC 102222</strain>
    </source>
</reference>
<keyword evidence="2" id="KW-0813">Transport</keyword>
<evidence type="ECO:0000259" key="10">
    <source>
        <dbReference type="PROSITE" id="PS50893"/>
    </source>
</evidence>
<dbReference type="CDD" id="cd18584">
    <property type="entry name" value="ABC_6TM_AarD_CydD"/>
    <property type="match status" value="1"/>
</dbReference>
<gene>
    <name evidence="12" type="primary">cydD</name>
    <name evidence="12" type="ORF">PES01_22080</name>
</gene>
<evidence type="ECO:0000256" key="4">
    <source>
        <dbReference type="ARBA" id="ARBA00022692"/>
    </source>
</evidence>
<evidence type="ECO:0000259" key="11">
    <source>
        <dbReference type="PROSITE" id="PS50929"/>
    </source>
</evidence>
<dbReference type="InterPro" id="IPR014216">
    <property type="entry name" value="ABC_transptr_CydD"/>
</dbReference>
<dbReference type="EMBL" id="BJUM01000019">
    <property type="protein sequence ID" value="GEK55363.1"/>
    <property type="molecule type" value="Genomic_DNA"/>
</dbReference>
<feature type="domain" description="ABC transporter" evidence="10">
    <location>
        <begin position="348"/>
        <end position="582"/>
    </location>
</feature>
<dbReference type="InterPro" id="IPR003439">
    <property type="entry name" value="ABC_transporter-like_ATP-bd"/>
</dbReference>
<dbReference type="InterPro" id="IPR011527">
    <property type="entry name" value="ABC1_TM_dom"/>
</dbReference>
<protein>
    <submittedName>
        <fullName evidence="12">Thiol reductant ABC exporter subunit CydD</fullName>
    </submittedName>
</protein>
<dbReference type="Pfam" id="PF00005">
    <property type="entry name" value="ABC_tran"/>
    <property type="match status" value="1"/>
</dbReference>
<dbReference type="Gene3D" id="1.20.1560.10">
    <property type="entry name" value="ABC transporter type 1, transmembrane domain"/>
    <property type="match status" value="1"/>
</dbReference>
<evidence type="ECO:0000313" key="13">
    <source>
        <dbReference type="Proteomes" id="UP000321419"/>
    </source>
</evidence>
<proteinExistence type="predicted"/>
<comment type="caution">
    <text evidence="12">The sequence shown here is derived from an EMBL/GenBank/DDBJ whole genome shotgun (WGS) entry which is preliminary data.</text>
</comment>
<evidence type="ECO:0000256" key="1">
    <source>
        <dbReference type="ARBA" id="ARBA00004651"/>
    </source>
</evidence>
<dbReference type="RefSeq" id="WP_089348164.1">
    <property type="nucleotide sequence ID" value="NZ_BJUM01000019.1"/>
</dbReference>
<feature type="transmembrane region" description="Helical" evidence="9">
    <location>
        <begin position="28"/>
        <end position="51"/>
    </location>
</feature>
<dbReference type="PANTHER" id="PTHR24221:SF261">
    <property type="entry name" value="GLUTATHIONE_L-CYSTEINE TRANSPORT SYSTEM ATP-BINDING_PERMEASE PROTEIN CYDD"/>
    <property type="match status" value="1"/>
</dbReference>
<dbReference type="NCBIfam" id="TIGR02857">
    <property type="entry name" value="CydD"/>
    <property type="match status" value="1"/>
</dbReference>
<dbReference type="Pfam" id="PF00664">
    <property type="entry name" value="ABC_membrane"/>
    <property type="match status" value="1"/>
</dbReference>
<dbReference type="FunFam" id="3.40.50.300:FF:000221">
    <property type="entry name" value="Multidrug ABC transporter ATP-binding protein"/>
    <property type="match status" value="1"/>
</dbReference>
<dbReference type="GO" id="GO:0016887">
    <property type="term" value="F:ATP hydrolysis activity"/>
    <property type="evidence" value="ECO:0007669"/>
    <property type="project" value="InterPro"/>
</dbReference>
<keyword evidence="13" id="KW-1185">Reference proteome</keyword>
<dbReference type="SUPFAM" id="SSF52540">
    <property type="entry name" value="P-loop containing nucleoside triphosphate hydrolases"/>
    <property type="match status" value="1"/>
</dbReference>
<dbReference type="PROSITE" id="PS00211">
    <property type="entry name" value="ABC_TRANSPORTER_1"/>
    <property type="match status" value="1"/>
</dbReference>
<sequence>MTTNPRPNRAQQQSLRAFLKLQSKPASAWLKLSIALGTFNAILMIAGAYLLAQTIHNVMFEGESLTQVTHLLWPLAGIILLRALFLALSERLSAFAALKIKSAMRQTLLTKLTQLGPSYIEQHGQGATLNTLHDGVEALHDYYAKYLPGVAYSALIPLAILVVIFPTDYKAGLIFLLTAPLIPFFMILVGSKAEELNQKRWKQLAVLGNYFFDRVQGLTQLKLFNATRTELKHIAKISDDFRHATLGVLKIAFLSSFALEFLATISVALVAVIIGFRLFFGTLDFATGFVVLLLAPEFYLPLRQLGSHYHARLQGISAAADMVTILNAPLPEQSQQNNAHVSEPINSISINNLNFTYPNSNEGIKNINLTLPAKGLVAVVGASGSGKSTLFDCLLGFHPQVIEQISINNKPLDATNINTLQNKIAWIPQIPTLFYQSIRDNIKIAKPDASPLELEQAAHQAGALDFINTLPKGFNTLIGEQGEGLSGGQKQRIALARAFLKQAPILVLDEPTAHLDSQTEQLIQQAINEYAKTHLVLVIAHRLNTVKNANNIIVMQNGEVAQQGTYSELAQQNGAFSTLLSTHVQGVNND</sequence>
<dbReference type="GO" id="GO:0005886">
    <property type="term" value="C:plasma membrane"/>
    <property type="evidence" value="ECO:0007669"/>
    <property type="project" value="UniProtKB-SubCell"/>
</dbReference>
<dbReference type="InterPro" id="IPR003593">
    <property type="entry name" value="AAA+_ATPase"/>
</dbReference>
<name>A0A510XWE6_9GAMM</name>
<dbReference type="GO" id="GO:0042883">
    <property type="term" value="P:cysteine transport"/>
    <property type="evidence" value="ECO:0007669"/>
    <property type="project" value="InterPro"/>
</dbReference>
<keyword evidence="6" id="KW-0067">ATP-binding</keyword>
<dbReference type="Gene3D" id="3.40.50.300">
    <property type="entry name" value="P-loop containing nucleotide triphosphate hydrolases"/>
    <property type="match status" value="1"/>
</dbReference>
<dbReference type="InterPro" id="IPR017871">
    <property type="entry name" value="ABC_transporter-like_CS"/>
</dbReference>
<dbReference type="SUPFAM" id="SSF90123">
    <property type="entry name" value="ABC transporter transmembrane region"/>
    <property type="match status" value="1"/>
</dbReference>
<dbReference type="PROSITE" id="PS50929">
    <property type="entry name" value="ABC_TM1F"/>
    <property type="match status" value="1"/>
</dbReference>
<feature type="transmembrane region" description="Helical" evidence="9">
    <location>
        <begin position="251"/>
        <end position="279"/>
    </location>
</feature>
<keyword evidence="7 9" id="KW-1133">Transmembrane helix</keyword>
<evidence type="ECO:0000256" key="7">
    <source>
        <dbReference type="ARBA" id="ARBA00022989"/>
    </source>
</evidence>
<evidence type="ECO:0000256" key="3">
    <source>
        <dbReference type="ARBA" id="ARBA00022475"/>
    </source>
</evidence>
<dbReference type="InterPro" id="IPR027417">
    <property type="entry name" value="P-loop_NTPase"/>
</dbReference>
<keyword evidence="4 9" id="KW-0812">Transmembrane</keyword>
<evidence type="ECO:0000256" key="8">
    <source>
        <dbReference type="ARBA" id="ARBA00023136"/>
    </source>
</evidence>
<dbReference type="OrthoDB" id="9806127at2"/>
<dbReference type="SMART" id="SM00382">
    <property type="entry name" value="AAA"/>
    <property type="match status" value="1"/>
</dbReference>